<evidence type="ECO:0000313" key="8">
    <source>
        <dbReference type="EMBL" id="KAF2226224.1"/>
    </source>
</evidence>
<reference evidence="9" key="1">
    <citation type="journal article" date="2020" name="Stud. Mycol.">
        <title>101 Dothideomycetes genomes: A test case for predicting lifestyles and emergence of pathogens.</title>
        <authorList>
            <person name="Haridas S."/>
            <person name="Albert R."/>
            <person name="Binder M."/>
            <person name="Bloem J."/>
            <person name="LaButti K."/>
            <person name="Salamov A."/>
            <person name="Andreopoulos B."/>
            <person name="Baker S."/>
            <person name="Barry K."/>
            <person name="Bills G."/>
            <person name="Bluhm B."/>
            <person name="Cannon C."/>
            <person name="Castanera R."/>
            <person name="Culley D."/>
            <person name="Daum C."/>
            <person name="Ezra D."/>
            <person name="Gonzalez J."/>
            <person name="Henrissat B."/>
            <person name="Kuo A."/>
            <person name="Liang C."/>
            <person name="Lipzen A."/>
            <person name="Lutzoni F."/>
            <person name="Magnuson J."/>
            <person name="Mondo S."/>
            <person name="Nolan M."/>
            <person name="Ohm R."/>
            <person name="Pangilinan J."/>
            <person name="Park H.-J."/>
            <person name="Ramirez L."/>
            <person name="Alfaro M."/>
            <person name="Sun H."/>
            <person name="Tritt A."/>
            <person name="Yoshinaga Y."/>
            <person name="Zwiers L.-H."/>
            <person name="Turgeon B."/>
            <person name="Goodwin S."/>
            <person name="Spatafora J."/>
            <person name="Crous P."/>
            <person name="Grigoriev I."/>
        </authorList>
    </citation>
    <scope>NUCLEOTIDE SEQUENCE [LARGE SCALE GENOMIC DNA]</scope>
    <source>
        <strain evidence="9">CECT 20119</strain>
    </source>
</reference>
<proteinExistence type="inferred from homology"/>
<dbReference type="OrthoDB" id="2988756at2759"/>
<dbReference type="EMBL" id="ML992502">
    <property type="protein sequence ID" value="KAF2226224.1"/>
    <property type="molecule type" value="Genomic_DNA"/>
</dbReference>
<feature type="transmembrane region" description="Helical" evidence="6">
    <location>
        <begin position="6"/>
        <end position="28"/>
    </location>
</feature>
<dbReference type="AlphaFoldDB" id="A0A6A6GKD9"/>
<evidence type="ECO:0000313" key="9">
    <source>
        <dbReference type="Proteomes" id="UP000799538"/>
    </source>
</evidence>
<organism evidence="8 9">
    <name type="scientific">Elsinoe ampelina</name>
    <dbReference type="NCBI Taxonomy" id="302913"/>
    <lineage>
        <taxon>Eukaryota</taxon>
        <taxon>Fungi</taxon>
        <taxon>Dikarya</taxon>
        <taxon>Ascomycota</taxon>
        <taxon>Pezizomycotina</taxon>
        <taxon>Dothideomycetes</taxon>
        <taxon>Dothideomycetidae</taxon>
        <taxon>Myriangiales</taxon>
        <taxon>Elsinoaceae</taxon>
        <taxon>Elsinoe</taxon>
    </lineage>
</organism>
<evidence type="ECO:0000256" key="3">
    <source>
        <dbReference type="ARBA" id="ARBA00022989"/>
    </source>
</evidence>
<feature type="transmembrane region" description="Helical" evidence="6">
    <location>
        <begin position="93"/>
        <end position="117"/>
    </location>
</feature>
<dbReference type="Pfam" id="PF20684">
    <property type="entry name" value="Fung_rhodopsin"/>
    <property type="match status" value="1"/>
</dbReference>
<name>A0A6A6GKD9_9PEZI</name>
<keyword evidence="3 6" id="KW-1133">Transmembrane helix</keyword>
<feature type="transmembrane region" description="Helical" evidence="6">
    <location>
        <begin position="40"/>
        <end position="61"/>
    </location>
</feature>
<dbReference type="InterPro" id="IPR052337">
    <property type="entry name" value="SAT4-like"/>
</dbReference>
<feature type="transmembrane region" description="Helical" evidence="6">
    <location>
        <begin position="244"/>
        <end position="266"/>
    </location>
</feature>
<feature type="transmembrane region" description="Helical" evidence="6">
    <location>
        <begin position="211"/>
        <end position="232"/>
    </location>
</feature>
<protein>
    <recommendedName>
        <fullName evidence="7">Rhodopsin domain-containing protein</fullName>
    </recommendedName>
</protein>
<accession>A0A6A6GKD9</accession>
<dbReference type="Proteomes" id="UP000799538">
    <property type="component" value="Unassembled WGS sequence"/>
</dbReference>
<keyword evidence="9" id="KW-1185">Reference proteome</keyword>
<dbReference type="InterPro" id="IPR049326">
    <property type="entry name" value="Rhodopsin_dom_fungi"/>
</dbReference>
<evidence type="ECO:0000256" key="2">
    <source>
        <dbReference type="ARBA" id="ARBA00022692"/>
    </source>
</evidence>
<keyword evidence="4 6" id="KW-0472">Membrane</keyword>
<dbReference type="PANTHER" id="PTHR33048">
    <property type="entry name" value="PTH11-LIKE INTEGRAL MEMBRANE PROTEIN (AFU_ORTHOLOGUE AFUA_5G11245)"/>
    <property type="match status" value="1"/>
</dbReference>
<comment type="similarity">
    <text evidence="5">Belongs to the SAT4 family.</text>
</comment>
<evidence type="ECO:0000256" key="4">
    <source>
        <dbReference type="ARBA" id="ARBA00023136"/>
    </source>
</evidence>
<sequence length="335" mass="36784">MIDAQIANDATYACSAVAALLVIIRLVVSKFQPKTFDLSFFVATFGLAAIIGRVIVTYYVLKFGTANDVLAKMKTTRVTLTNEQMDQIKLGSILSLFVRILTTSSLWSMNLLLLLLYRRFVAHLPWMKNAIKGTVAFIVLSYVAVIAATFLECRPFHLYWQIMPSPGNCVKAYSQTMVQCISNIVTDVILMAISVPILFIQGSRTSHKVRIFGLIALGAFCIVVTCLRLTYIFKAGSLQATRTFWASISILVASVVANAPVIYGSLKIMRRGKTSSYAYGYGTTNMRTGGVTTIPGDEEKGGGITKTIVTVQGDNESKTSDDIPLRPMHRNSVVF</sequence>
<dbReference type="PANTHER" id="PTHR33048:SF166">
    <property type="entry name" value="PTH11-LIKE INTEGRAL MEMBRANE PROTEIN"/>
    <property type="match status" value="1"/>
</dbReference>
<comment type="subcellular location">
    <subcellularLocation>
        <location evidence="1">Membrane</location>
        <topology evidence="1">Multi-pass membrane protein</topology>
    </subcellularLocation>
</comment>
<keyword evidence="2 6" id="KW-0812">Transmembrane</keyword>
<feature type="transmembrane region" description="Helical" evidence="6">
    <location>
        <begin position="129"/>
        <end position="151"/>
    </location>
</feature>
<evidence type="ECO:0000256" key="6">
    <source>
        <dbReference type="SAM" id="Phobius"/>
    </source>
</evidence>
<evidence type="ECO:0000256" key="5">
    <source>
        <dbReference type="ARBA" id="ARBA00038359"/>
    </source>
</evidence>
<evidence type="ECO:0000256" key="1">
    <source>
        <dbReference type="ARBA" id="ARBA00004141"/>
    </source>
</evidence>
<gene>
    <name evidence="8" type="ORF">BDZ85DRAFT_47431</name>
</gene>
<dbReference type="GO" id="GO:0016020">
    <property type="term" value="C:membrane"/>
    <property type="evidence" value="ECO:0007669"/>
    <property type="project" value="UniProtKB-SubCell"/>
</dbReference>
<feature type="transmembrane region" description="Helical" evidence="6">
    <location>
        <begin position="181"/>
        <end position="199"/>
    </location>
</feature>
<feature type="domain" description="Rhodopsin" evidence="7">
    <location>
        <begin position="55"/>
        <end position="262"/>
    </location>
</feature>
<evidence type="ECO:0000259" key="7">
    <source>
        <dbReference type="Pfam" id="PF20684"/>
    </source>
</evidence>